<dbReference type="RefSeq" id="WP_066982125.1">
    <property type="nucleotide sequence ID" value="NZ_LUUI01000101.1"/>
</dbReference>
<keyword evidence="1" id="KW-0472">Membrane</keyword>
<keyword evidence="1" id="KW-1133">Transmembrane helix</keyword>
<gene>
    <name evidence="2" type="ORF">A1359_09495</name>
</gene>
<sequence>MTNTQVSAFSHSTGGVLPGQLLLVIAGVLAVIYLLWLAWLAYAQLVAWQTGQGVFYDLLLSIMRGGVVALLLGYLLR</sequence>
<evidence type="ECO:0000313" key="3">
    <source>
        <dbReference type="Proteomes" id="UP000078476"/>
    </source>
</evidence>
<evidence type="ECO:0000313" key="2">
    <source>
        <dbReference type="EMBL" id="OAI15632.1"/>
    </source>
</evidence>
<keyword evidence="3" id="KW-1185">Reference proteome</keyword>
<comment type="caution">
    <text evidence="2">The sequence shown here is derived from an EMBL/GenBank/DDBJ whole genome shotgun (WGS) entry which is preliminary data.</text>
</comment>
<organism evidence="2 3">
    <name type="scientific">Methylomonas lenta</name>
    <dbReference type="NCBI Taxonomy" id="980561"/>
    <lineage>
        <taxon>Bacteria</taxon>
        <taxon>Pseudomonadati</taxon>
        <taxon>Pseudomonadota</taxon>
        <taxon>Gammaproteobacteria</taxon>
        <taxon>Methylococcales</taxon>
        <taxon>Methylococcaceae</taxon>
        <taxon>Methylomonas</taxon>
    </lineage>
</organism>
<accession>A0A177NCT2</accession>
<evidence type="ECO:0000256" key="1">
    <source>
        <dbReference type="SAM" id="Phobius"/>
    </source>
</evidence>
<evidence type="ECO:0008006" key="4">
    <source>
        <dbReference type="Google" id="ProtNLM"/>
    </source>
</evidence>
<dbReference type="EMBL" id="LUUI01000101">
    <property type="protein sequence ID" value="OAI15632.1"/>
    <property type="molecule type" value="Genomic_DNA"/>
</dbReference>
<protein>
    <recommendedName>
        <fullName evidence="4">Integrating conjugative element protein</fullName>
    </recommendedName>
</protein>
<reference evidence="2 3" key="1">
    <citation type="submission" date="2016-03" db="EMBL/GenBank/DDBJ databases">
        <authorList>
            <person name="Ploux O."/>
        </authorList>
    </citation>
    <scope>NUCLEOTIDE SEQUENCE [LARGE SCALE GENOMIC DNA]</scope>
    <source>
        <strain evidence="2 3">R-45370</strain>
    </source>
</reference>
<dbReference type="Pfam" id="PF11660">
    <property type="entry name" value="DUF3262"/>
    <property type="match status" value="1"/>
</dbReference>
<feature type="transmembrane region" description="Helical" evidence="1">
    <location>
        <begin position="21"/>
        <end position="42"/>
    </location>
</feature>
<dbReference type="AlphaFoldDB" id="A0A177NCT2"/>
<feature type="transmembrane region" description="Helical" evidence="1">
    <location>
        <begin position="54"/>
        <end position="76"/>
    </location>
</feature>
<proteinExistence type="predicted"/>
<dbReference type="STRING" id="980561.A1359_09495"/>
<name>A0A177NCT2_9GAMM</name>
<dbReference type="Proteomes" id="UP000078476">
    <property type="component" value="Unassembled WGS sequence"/>
</dbReference>
<keyword evidence="1" id="KW-0812">Transmembrane</keyword>
<dbReference type="InterPro" id="IPR021676">
    <property type="entry name" value="DUF3262"/>
</dbReference>